<organism evidence="2 3">
    <name type="scientific">Rhodococcus erythropolis (strain PR4 / NBRC 100887)</name>
    <dbReference type="NCBI Taxonomy" id="234621"/>
    <lineage>
        <taxon>Bacteria</taxon>
        <taxon>Bacillati</taxon>
        <taxon>Actinomycetota</taxon>
        <taxon>Actinomycetes</taxon>
        <taxon>Mycobacteriales</taxon>
        <taxon>Nocardiaceae</taxon>
        <taxon>Rhodococcus</taxon>
        <taxon>Rhodococcus erythropolis group</taxon>
    </lineage>
</organism>
<accession>C0ZXA7</accession>
<dbReference type="KEGG" id="rer:RER_22840"/>
<name>C0ZXA7_RHOE4</name>
<dbReference type="HOGENOM" id="CLU_828680_0_0_11"/>
<reference evidence="3" key="1">
    <citation type="submission" date="2005-03" db="EMBL/GenBank/DDBJ databases">
        <title>Comparison of the complete genome sequences of Rhodococcus erythropolis PR4 and Rhodococcus opacus B4.</title>
        <authorList>
            <person name="Takarada H."/>
            <person name="Sekine M."/>
            <person name="Hosoyama A."/>
            <person name="Yamada R."/>
            <person name="Fujisawa T."/>
            <person name="Omata S."/>
            <person name="Shimizu A."/>
            <person name="Tsukatani N."/>
            <person name="Tanikawa S."/>
            <person name="Fujita N."/>
            <person name="Harayama S."/>
        </authorList>
    </citation>
    <scope>NUCLEOTIDE SEQUENCE [LARGE SCALE GENOMIC DNA]</scope>
    <source>
        <strain evidence="3">PR4 / NBRC 100887</strain>
    </source>
</reference>
<evidence type="ECO:0000313" key="3">
    <source>
        <dbReference type="Proteomes" id="UP000002204"/>
    </source>
</evidence>
<dbReference type="EMBL" id="AP008957">
    <property type="protein sequence ID" value="BAH32992.1"/>
    <property type="molecule type" value="Genomic_DNA"/>
</dbReference>
<proteinExistence type="predicted"/>
<evidence type="ECO:0000256" key="1">
    <source>
        <dbReference type="SAM" id="MobiDB-lite"/>
    </source>
</evidence>
<dbReference type="PATRIC" id="fig|234621.6.peg.2786"/>
<evidence type="ECO:0000313" key="2">
    <source>
        <dbReference type="EMBL" id="BAH32992.1"/>
    </source>
</evidence>
<protein>
    <submittedName>
        <fullName evidence="2">Uncharacterized protein</fullName>
    </submittedName>
</protein>
<sequence>MNKELSTMTESRIEKLTRIGQEMAAAVAEMRADAADVTNQNPETAALVEELSVTCDRWSQWEEVAAVALTHLQSTGRLIPAGGMALTAEQVEDVRTVVNNSPMEIYDAKERGLYYAAAARLRALFPATEPATDRLSRNPEAVTDLKAYAANPADVAPVQLRGNIVAECNSLPAPAEPAEEETKAETRPPLLTPNQIRDANPGKHETFIFGQQRADGTACVGCSWQTYEVLDTIRAVAEHDDAKGLVHDHAVWITKNGICPCGHPASSPVVPAPTETGPWMRIEDVPKSVYLIKDCEGDKWRRDRKSWEVYSERGFRWHPGFPDRFAPFVAAEESL</sequence>
<reference evidence="2 3" key="2">
    <citation type="journal article" date="2006" name="Environ. Microbiol.">
        <title>Sequence analysis of three plasmids harboured in Rhodococcus erythropolis strain PR4.</title>
        <authorList>
            <person name="Sekine M."/>
            <person name="Tanikawa S."/>
            <person name="Omata S."/>
            <person name="Saito M."/>
            <person name="Fujisawa T."/>
            <person name="Tsukatani N."/>
            <person name="Tajima T."/>
            <person name="Sekigawa T."/>
            <person name="Kosugi H."/>
            <person name="Matsuo Y."/>
            <person name="Nishiko R."/>
            <person name="Imamura K."/>
            <person name="Ito M."/>
            <person name="Narita H."/>
            <person name="Tago S."/>
            <person name="Fujita N."/>
            <person name="Harayama S."/>
        </authorList>
    </citation>
    <scope>NUCLEOTIDE SEQUENCE [LARGE SCALE GENOMIC DNA]</scope>
    <source>
        <strain evidence="3">PR4 / NBRC 100887</strain>
    </source>
</reference>
<dbReference type="Proteomes" id="UP000002204">
    <property type="component" value="Chromosome"/>
</dbReference>
<gene>
    <name evidence="2" type="ordered locus">RER_22840</name>
</gene>
<feature type="region of interest" description="Disordered" evidence="1">
    <location>
        <begin position="173"/>
        <end position="202"/>
    </location>
</feature>
<dbReference type="AlphaFoldDB" id="C0ZXA7"/>